<dbReference type="SUPFAM" id="SSF48452">
    <property type="entry name" value="TPR-like"/>
    <property type="match status" value="4"/>
</dbReference>
<protein>
    <submittedName>
        <fullName evidence="3">Uncharacterized protein MANES_06G016500</fullName>
    </submittedName>
</protein>
<feature type="compositionally biased region" description="Basic residues" evidence="2">
    <location>
        <begin position="16"/>
        <end position="39"/>
    </location>
</feature>
<evidence type="ECO:0000256" key="1">
    <source>
        <dbReference type="PROSITE-ProRule" id="PRU00339"/>
    </source>
</evidence>
<dbReference type="InterPro" id="IPR011990">
    <property type="entry name" value="TPR-like_helical_dom_sf"/>
</dbReference>
<dbReference type="GO" id="GO:0000127">
    <property type="term" value="C:transcription factor TFIIIC complex"/>
    <property type="evidence" value="ECO:0007669"/>
    <property type="project" value="TreeGrafter"/>
</dbReference>
<keyword evidence="1" id="KW-0802">TPR repeat</keyword>
<dbReference type="Gene3D" id="1.25.40.10">
    <property type="entry name" value="Tetratricopeptide repeat domain"/>
    <property type="match status" value="3"/>
</dbReference>
<evidence type="ECO:0000313" key="3">
    <source>
        <dbReference type="EMBL" id="MBX02080.1"/>
    </source>
</evidence>
<dbReference type="InterPro" id="IPR039340">
    <property type="entry name" value="Tfc4/TFIIIC-102/Sfc4"/>
</dbReference>
<dbReference type="PANTHER" id="PTHR23082">
    <property type="entry name" value="TRANSCRIPTION INITIATION FACTOR IIIC TFIIIC , POLYPEPTIDE 3-RELATED"/>
    <property type="match status" value="1"/>
</dbReference>
<proteinExistence type="predicted"/>
<dbReference type="Pfam" id="PF14559">
    <property type="entry name" value="TPR_19"/>
    <property type="match status" value="1"/>
</dbReference>
<feature type="repeat" description="TPR" evidence="1">
    <location>
        <begin position="326"/>
        <end position="359"/>
    </location>
</feature>
<dbReference type="PANTHER" id="PTHR23082:SF0">
    <property type="entry name" value="GENERAL TRANSCRIPTION FACTOR 3C POLYPEPTIDE 3"/>
    <property type="match status" value="1"/>
</dbReference>
<dbReference type="EMBL" id="GGEC01021596">
    <property type="protein sequence ID" value="MBX02080.1"/>
    <property type="molecule type" value="Transcribed_RNA"/>
</dbReference>
<dbReference type="SMART" id="SM00028">
    <property type="entry name" value="TPR"/>
    <property type="match status" value="5"/>
</dbReference>
<dbReference type="Pfam" id="PF13181">
    <property type="entry name" value="TPR_8"/>
    <property type="match status" value="1"/>
</dbReference>
<dbReference type="InterPro" id="IPR019734">
    <property type="entry name" value="TPR_rpt"/>
</dbReference>
<feature type="region of interest" description="Disordered" evidence="2">
    <location>
        <begin position="15"/>
        <end position="41"/>
    </location>
</feature>
<dbReference type="FunFam" id="1.25.40.10:FF:000413">
    <property type="entry name" value="General transcription factor 3C polypeptide 3"/>
    <property type="match status" value="1"/>
</dbReference>
<evidence type="ECO:0000256" key="2">
    <source>
        <dbReference type="SAM" id="MobiDB-lite"/>
    </source>
</evidence>
<name>A0A2P2K8K4_RHIMU</name>
<organism evidence="3">
    <name type="scientific">Rhizophora mucronata</name>
    <name type="common">Asiatic mangrove</name>
    <dbReference type="NCBI Taxonomy" id="61149"/>
    <lineage>
        <taxon>Eukaryota</taxon>
        <taxon>Viridiplantae</taxon>
        <taxon>Streptophyta</taxon>
        <taxon>Embryophyta</taxon>
        <taxon>Tracheophyta</taxon>
        <taxon>Spermatophyta</taxon>
        <taxon>Magnoliopsida</taxon>
        <taxon>eudicotyledons</taxon>
        <taxon>Gunneridae</taxon>
        <taxon>Pentapetalae</taxon>
        <taxon>rosids</taxon>
        <taxon>fabids</taxon>
        <taxon>Malpighiales</taxon>
        <taxon>Rhizophoraceae</taxon>
        <taxon>Rhizophora</taxon>
    </lineage>
</organism>
<accession>A0A2P2K8K4</accession>
<feature type="repeat" description="TPR" evidence="1">
    <location>
        <begin position="147"/>
        <end position="180"/>
    </location>
</feature>
<dbReference type="AlphaFoldDB" id="A0A2P2K8K4"/>
<dbReference type="Pfam" id="PF13176">
    <property type="entry name" value="TPR_7"/>
    <property type="match status" value="1"/>
</dbReference>
<dbReference type="GO" id="GO:0006383">
    <property type="term" value="P:transcription by RNA polymerase III"/>
    <property type="evidence" value="ECO:0007669"/>
    <property type="project" value="InterPro"/>
</dbReference>
<reference evidence="3" key="1">
    <citation type="submission" date="2018-02" db="EMBL/GenBank/DDBJ databases">
        <title>Rhizophora mucronata_Transcriptome.</title>
        <authorList>
            <person name="Meera S.P."/>
            <person name="Sreeshan A."/>
            <person name="Augustine A."/>
        </authorList>
    </citation>
    <scope>NUCLEOTIDE SEQUENCE</scope>
    <source>
        <tissue evidence="3">Leaf</tissue>
    </source>
</reference>
<feature type="repeat" description="TPR" evidence="1">
    <location>
        <begin position="80"/>
        <end position="113"/>
    </location>
</feature>
<sequence length="822" mass="94160">MSGASMDEIMEIMTRGMRKKSRKSKHMQLKKAGRRKGSKNKLSPEIERMLGDAVVHLAHGRYEEAISISLEVIRRAAHVPDSYHILGRVHDALGNTEKAMGLYAFAAHLKPSSSLWKILYTWHSNRGDMARARKYLSKAIKADPNDIDLRSSYASLYVELGDYQRAAELYEQIVKICPERVQELMTAAKLYLKSGQIEQGVGVLEDYLQHYPSDANLLSVTEFLASVFMEINAYNNALQRIERVQTVYYSGMELPLQLKVKAGICHLHLGNVEKAEILFNMDWESVSDHIRLITEVADAYMCREHFLSALKYYHMLELVVGTDNEGHIHFKIGQCYSFLKERAKAIEFFYKALNIHKDDVDARLALASLLLEEAKEDEAISLLSPPSDLDSPDPSSDKQKPWWLDGKIKLKLCCIYRAKGMLEDFVNTILPLVRDSLYVKTNRPKVKKRLTVSVLRERAKVLDIQETADVFGGVRPLASRLVLSQAARARKLLQKKEEQKATARAAGIDSFSDYTDDNCWEEEMYQKEEDAVRVPPLPNFLEDEEHYDLIIDLCKALQSLQRYWEALQIIYLTRRLAYDRLHAEKKEELQSLEAQISYNTTDPKHGFDYVRSMVQQHPHSISAWNCYYKITARLVKGYSKHGKFLRDMRAKYSDCVPPIVISGHHFTMGSFYQDAAKDYLEAYKLLPESPLINLCVGTALINLTLGFRLQNKHQCVAQGLAFLYNSLRLTENSQEACYNIARAYHHVGLVSLAASYYERVLATHVKDYPIPKLLNESTDLLENFKPGYCDLRREAAYNLHLIYKKSGALDLARQVLKDHCTF</sequence>
<dbReference type="PROSITE" id="PS50005">
    <property type="entry name" value="TPR"/>
    <property type="match status" value="3"/>
</dbReference>